<evidence type="ECO:0000313" key="3">
    <source>
        <dbReference type="Proteomes" id="UP001595457"/>
    </source>
</evidence>
<dbReference type="RefSeq" id="WP_377815175.1">
    <property type="nucleotide sequence ID" value="NZ_JBHRSJ010000030.1"/>
</dbReference>
<sequence>MRQGKFNPLVRIFGLCVVAALSGCGLFAPKVELDSLTLDVAPRANDNTPIAVDFVAVRDPELLKLMSGMSAKQWFAEREQLQLDYRNAFSVWGLELVPGQVLAFDRFPLSGTPAAGLLVFSSYDTPGVHRLRLDEMSVVLLRFENRDMRLFGPDEQRYGLRWFH</sequence>
<dbReference type="Proteomes" id="UP001595457">
    <property type="component" value="Unassembled WGS sequence"/>
</dbReference>
<keyword evidence="1" id="KW-0812">Transmembrane</keyword>
<keyword evidence="1" id="KW-0472">Membrane</keyword>
<comment type="caution">
    <text evidence="2">The sequence shown here is derived from an EMBL/GenBank/DDBJ whole genome shotgun (WGS) entry which is preliminary data.</text>
</comment>
<gene>
    <name evidence="2" type="ORF">ACFOJE_14630</name>
</gene>
<keyword evidence="3" id="KW-1185">Reference proteome</keyword>
<protein>
    <submittedName>
        <fullName evidence="2">Type VI secretion protein</fullName>
    </submittedName>
</protein>
<keyword evidence="1" id="KW-1133">Transmembrane helix</keyword>
<feature type="transmembrane region" description="Helical" evidence="1">
    <location>
        <begin position="12"/>
        <end position="29"/>
    </location>
</feature>
<dbReference type="PROSITE" id="PS51257">
    <property type="entry name" value="PROKAR_LIPOPROTEIN"/>
    <property type="match status" value="1"/>
</dbReference>
<evidence type="ECO:0000313" key="2">
    <source>
        <dbReference type="EMBL" id="MFC2973438.1"/>
    </source>
</evidence>
<dbReference type="EMBL" id="JBHRSJ010000030">
    <property type="protein sequence ID" value="MFC2973438.1"/>
    <property type="molecule type" value="Genomic_DNA"/>
</dbReference>
<name>A0ABV7AWA6_9GAMM</name>
<proteinExistence type="predicted"/>
<accession>A0ABV7AWA6</accession>
<evidence type="ECO:0000256" key="1">
    <source>
        <dbReference type="SAM" id="Phobius"/>
    </source>
</evidence>
<organism evidence="2 3">
    <name type="scientific">Azotobacter bryophylli</name>
    <dbReference type="NCBI Taxonomy" id="1986537"/>
    <lineage>
        <taxon>Bacteria</taxon>
        <taxon>Pseudomonadati</taxon>
        <taxon>Pseudomonadota</taxon>
        <taxon>Gammaproteobacteria</taxon>
        <taxon>Pseudomonadales</taxon>
        <taxon>Pseudomonadaceae</taxon>
        <taxon>Azotobacter</taxon>
    </lineage>
</organism>
<reference evidence="3" key="1">
    <citation type="journal article" date="2019" name="Int. J. Syst. Evol. Microbiol.">
        <title>The Global Catalogue of Microorganisms (GCM) 10K type strain sequencing project: providing services to taxonomists for standard genome sequencing and annotation.</title>
        <authorList>
            <consortium name="The Broad Institute Genomics Platform"/>
            <consortium name="The Broad Institute Genome Sequencing Center for Infectious Disease"/>
            <person name="Wu L."/>
            <person name="Ma J."/>
        </authorList>
    </citation>
    <scope>NUCLEOTIDE SEQUENCE [LARGE SCALE GENOMIC DNA]</scope>
    <source>
        <strain evidence="3">KCTC 62195</strain>
    </source>
</reference>